<feature type="transmembrane region" description="Helical" evidence="1">
    <location>
        <begin position="117"/>
        <end position="142"/>
    </location>
</feature>
<comment type="caution">
    <text evidence="2">The sequence shown here is derived from an EMBL/GenBank/DDBJ whole genome shotgun (WGS) entry which is preliminary data.</text>
</comment>
<dbReference type="EMBL" id="NEVP01000004">
    <property type="protein sequence ID" value="OZI53957.1"/>
    <property type="molecule type" value="Genomic_DNA"/>
</dbReference>
<evidence type="ECO:0000313" key="2">
    <source>
        <dbReference type="EMBL" id="OZI53957.1"/>
    </source>
</evidence>
<reference evidence="2 3" key="1">
    <citation type="submission" date="2017-05" db="EMBL/GenBank/DDBJ databases">
        <title>Complete and WGS of Bordetella genogroups.</title>
        <authorList>
            <person name="Spilker T."/>
            <person name="LiPuma J."/>
        </authorList>
    </citation>
    <scope>NUCLEOTIDE SEQUENCE [LARGE SCALE GENOMIC DNA]</scope>
    <source>
        <strain evidence="2 3">AU10456</strain>
    </source>
</reference>
<dbReference type="PROSITE" id="PS51257">
    <property type="entry name" value="PROKAR_LIPOPROTEIN"/>
    <property type="match status" value="1"/>
</dbReference>
<keyword evidence="1" id="KW-0812">Transmembrane</keyword>
<keyword evidence="3" id="KW-1185">Reference proteome</keyword>
<keyword evidence="1" id="KW-0472">Membrane</keyword>
<protein>
    <submittedName>
        <fullName evidence="2">Uncharacterized protein</fullName>
    </submittedName>
</protein>
<sequence length="155" mass="16426">MPVLLARILDLLILAASAALFGACLTSVLTTGAYGWAVPVAPYMYEASDFYADAALAGTGGLLALLALERLARVRASESLRAAAFFIAALLALYLAPPSPQVFGNTWAPGEATRELLLAQLDMVVPIALAAVVLRCAARAVWRRVTRPRRRGSSE</sequence>
<proteinExistence type="predicted"/>
<gene>
    <name evidence="2" type="ORF">CAL25_06440</name>
</gene>
<organism evidence="2 3">
    <name type="scientific">Bordetella genomosp. 5</name>
    <dbReference type="NCBI Taxonomy" id="1395608"/>
    <lineage>
        <taxon>Bacteria</taxon>
        <taxon>Pseudomonadati</taxon>
        <taxon>Pseudomonadota</taxon>
        <taxon>Betaproteobacteria</taxon>
        <taxon>Burkholderiales</taxon>
        <taxon>Alcaligenaceae</taxon>
        <taxon>Bordetella</taxon>
    </lineage>
</organism>
<name>A0A261TXH8_9BORD</name>
<dbReference type="Proteomes" id="UP000216913">
    <property type="component" value="Unassembled WGS sequence"/>
</dbReference>
<keyword evidence="1" id="KW-1133">Transmembrane helix</keyword>
<evidence type="ECO:0000256" key="1">
    <source>
        <dbReference type="SAM" id="Phobius"/>
    </source>
</evidence>
<accession>A0A261TXH8</accession>
<dbReference type="AlphaFoldDB" id="A0A261TXH8"/>
<evidence type="ECO:0000313" key="3">
    <source>
        <dbReference type="Proteomes" id="UP000216913"/>
    </source>
</evidence>
<dbReference type="OrthoDB" id="8657538at2"/>
<feature type="transmembrane region" description="Helical" evidence="1">
    <location>
        <begin position="80"/>
        <end position="97"/>
    </location>
</feature>
<dbReference type="RefSeq" id="WP_094799456.1">
    <property type="nucleotide sequence ID" value="NZ_NEVP01000004.1"/>
</dbReference>
<feature type="transmembrane region" description="Helical" evidence="1">
    <location>
        <begin position="50"/>
        <end position="68"/>
    </location>
</feature>